<feature type="domain" description="Gfo/Idh/MocA-like oxidoreductase N-terminal" evidence="2">
    <location>
        <begin position="16"/>
        <end position="129"/>
    </location>
</feature>
<sequence length="394" mass="42395">MNDSTTHRPGDATPPRVVILGTGMIGEVHRRAALLAGAQVIGAMASTPERSEAVAGRWRTTALRSLDDITRLAPDVVHVCSPNGLHVEHVEAALAAGAHVICEKPLAIGSRAAEALAATAADRNRVATVPFVYRYHPLVREIRSRAAQGEFGRWQLLHGSYLQDWLLSPSATSWRVDAATGGPSRAFADIGSHWCDLMEFVTGERISSLVAATTTTVAERPATSSRSFSASTATGGTLKRVDTEDAATVLFRTDSGVLGSVTVSQVSAGRKNRLWFEFDGEHRSAVFDQENPETVWLGSQSLAEVLQRDPARGTSEQRRLSVLPAGHPQGYAQCFENFVADTYATVRGELREGLPTFQDGVRSAHIVDAVLQSARTGQWVDVQRPLVALRATAV</sequence>
<reference evidence="4 5" key="1">
    <citation type="submission" date="2022-10" db="EMBL/GenBank/DDBJ databases">
        <title>The complete genomes of actinobacterial strains from the NBC collection.</title>
        <authorList>
            <person name="Joergensen T.S."/>
            <person name="Alvarez Arevalo M."/>
            <person name="Sterndorff E.B."/>
            <person name="Faurdal D."/>
            <person name="Vuksanovic O."/>
            <person name="Mourched A.-S."/>
            <person name="Charusanti P."/>
            <person name="Shaw S."/>
            <person name="Blin K."/>
            <person name="Weber T."/>
        </authorList>
    </citation>
    <scope>NUCLEOTIDE SEQUENCE [LARGE SCALE GENOMIC DNA]</scope>
    <source>
        <strain evidence="4 5">NBC 01752</strain>
    </source>
</reference>
<protein>
    <submittedName>
        <fullName evidence="4">Gfo/Idh/MocA family oxidoreductase</fullName>
    </submittedName>
</protein>
<accession>A0ABZ1HRK0</accession>
<dbReference type="Pfam" id="PF01408">
    <property type="entry name" value="GFO_IDH_MocA"/>
    <property type="match status" value="1"/>
</dbReference>
<dbReference type="InterPro" id="IPR050463">
    <property type="entry name" value="Gfo/Idh/MocA_oxidrdct_glycsds"/>
</dbReference>
<evidence type="ECO:0000259" key="3">
    <source>
        <dbReference type="Pfam" id="PF22725"/>
    </source>
</evidence>
<evidence type="ECO:0000256" key="1">
    <source>
        <dbReference type="ARBA" id="ARBA00023002"/>
    </source>
</evidence>
<dbReference type="InterPro" id="IPR000683">
    <property type="entry name" value="Gfo/Idh/MocA-like_OxRdtase_N"/>
</dbReference>
<dbReference type="PANTHER" id="PTHR43818:SF11">
    <property type="entry name" value="BCDNA.GH03377"/>
    <property type="match status" value="1"/>
</dbReference>
<dbReference type="InterPro" id="IPR036291">
    <property type="entry name" value="NAD(P)-bd_dom_sf"/>
</dbReference>
<proteinExistence type="predicted"/>
<dbReference type="Proteomes" id="UP001340816">
    <property type="component" value="Chromosome"/>
</dbReference>
<gene>
    <name evidence="4" type="ORF">OHB35_44570</name>
</gene>
<keyword evidence="1" id="KW-0560">Oxidoreductase</keyword>
<feature type="domain" description="GFO/IDH/MocA-like oxidoreductase" evidence="3">
    <location>
        <begin position="139"/>
        <end position="284"/>
    </location>
</feature>
<dbReference type="PANTHER" id="PTHR43818">
    <property type="entry name" value="BCDNA.GH03377"/>
    <property type="match status" value="1"/>
</dbReference>
<dbReference type="Gene3D" id="3.30.360.10">
    <property type="entry name" value="Dihydrodipicolinate Reductase, domain 2"/>
    <property type="match status" value="1"/>
</dbReference>
<dbReference type="SUPFAM" id="SSF55347">
    <property type="entry name" value="Glyceraldehyde-3-phosphate dehydrogenase-like, C-terminal domain"/>
    <property type="match status" value="1"/>
</dbReference>
<dbReference type="RefSeq" id="WP_326761681.1">
    <property type="nucleotide sequence ID" value="NZ_CP109135.1"/>
</dbReference>
<evidence type="ECO:0000259" key="2">
    <source>
        <dbReference type="Pfam" id="PF01408"/>
    </source>
</evidence>
<dbReference type="Gene3D" id="3.40.50.720">
    <property type="entry name" value="NAD(P)-binding Rossmann-like Domain"/>
    <property type="match status" value="1"/>
</dbReference>
<keyword evidence="5" id="KW-1185">Reference proteome</keyword>
<dbReference type="SUPFAM" id="SSF51735">
    <property type="entry name" value="NAD(P)-binding Rossmann-fold domains"/>
    <property type="match status" value="1"/>
</dbReference>
<name>A0ABZ1HRK0_STRPH</name>
<dbReference type="InterPro" id="IPR055170">
    <property type="entry name" value="GFO_IDH_MocA-like_dom"/>
</dbReference>
<organism evidence="4 5">
    <name type="scientific">Streptomyces phaeochromogenes</name>
    <dbReference type="NCBI Taxonomy" id="1923"/>
    <lineage>
        <taxon>Bacteria</taxon>
        <taxon>Bacillati</taxon>
        <taxon>Actinomycetota</taxon>
        <taxon>Actinomycetes</taxon>
        <taxon>Kitasatosporales</taxon>
        <taxon>Streptomycetaceae</taxon>
        <taxon>Streptomyces</taxon>
        <taxon>Streptomyces phaeochromogenes group</taxon>
    </lineage>
</organism>
<dbReference type="Pfam" id="PF22725">
    <property type="entry name" value="GFO_IDH_MocA_C3"/>
    <property type="match status" value="1"/>
</dbReference>
<evidence type="ECO:0000313" key="5">
    <source>
        <dbReference type="Proteomes" id="UP001340816"/>
    </source>
</evidence>
<evidence type="ECO:0000313" key="4">
    <source>
        <dbReference type="EMBL" id="WSD19744.1"/>
    </source>
</evidence>
<dbReference type="EMBL" id="CP109135">
    <property type="protein sequence ID" value="WSD19744.1"/>
    <property type="molecule type" value="Genomic_DNA"/>
</dbReference>